<keyword evidence="3" id="KW-0378">Hydrolase</keyword>
<reference evidence="3 4" key="1">
    <citation type="submission" date="2019-05" db="EMBL/GenBank/DDBJ databases">
        <title>The compact genome of Giardia muris reveals important steps in the evolution of intestinal protozoan parasites.</title>
        <authorList>
            <person name="Xu F."/>
            <person name="Jimenez-Gonzalez A."/>
            <person name="Einarsson E."/>
            <person name="Astvaldsson A."/>
            <person name="Peirasmaki D."/>
            <person name="Eckmann L."/>
            <person name="Andersson J.O."/>
            <person name="Svard S.G."/>
            <person name="Jerlstrom-Hultqvist J."/>
        </authorList>
    </citation>
    <scope>NUCLEOTIDE SEQUENCE [LARGE SCALE GENOMIC DNA]</scope>
    <source>
        <strain evidence="3 4">Roberts-Thomson</strain>
    </source>
</reference>
<evidence type="ECO:0000313" key="3">
    <source>
        <dbReference type="EMBL" id="TNJ27267.1"/>
    </source>
</evidence>
<comment type="caution">
    <text evidence="3">The sequence shown here is derived from an EMBL/GenBank/DDBJ whole genome shotgun (WGS) entry which is preliminary data.</text>
</comment>
<feature type="domain" description="OTU" evidence="2">
    <location>
        <begin position="185"/>
        <end position="315"/>
    </location>
</feature>
<dbReference type="SUPFAM" id="SSF54001">
    <property type="entry name" value="Cysteine proteinases"/>
    <property type="match status" value="1"/>
</dbReference>
<keyword evidence="4" id="KW-1185">Reference proteome</keyword>
<accession>A0A4Z1T2J6</accession>
<evidence type="ECO:0000313" key="4">
    <source>
        <dbReference type="Proteomes" id="UP000315496"/>
    </source>
</evidence>
<dbReference type="Gene3D" id="3.90.70.80">
    <property type="match status" value="1"/>
</dbReference>
<dbReference type="EMBL" id="VDLU01000004">
    <property type="protein sequence ID" value="TNJ27267.1"/>
    <property type="molecule type" value="Genomic_DNA"/>
</dbReference>
<feature type="compositionally biased region" description="Basic and acidic residues" evidence="1">
    <location>
        <begin position="70"/>
        <end position="89"/>
    </location>
</feature>
<dbReference type="InterPro" id="IPR038765">
    <property type="entry name" value="Papain-like_cys_pep_sf"/>
</dbReference>
<dbReference type="VEuPathDB" id="GiardiaDB:GMRT_12376"/>
<gene>
    <name evidence="3" type="ORF">GMRT_12376</name>
</gene>
<proteinExistence type="predicted"/>
<organism evidence="3 4">
    <name type="scientific">Giardia muris</name>
    <dbReference type="NCBI Taxonomy" id="5742"/>
    <lineage>
        <taxon>Eukaryota</taxon>
        <taxon>Metamonada</taxon>
        <taxon>Diplomonadida</taxon>
        <taxon>Hexamitidae</taxon>
        <taxon>Giardiinae</taxon>
        <taxon>Giardia</taxon>
    </lineage>
</organism>
<sequence length="315" mass="34616">MQWGSRLPSCLHPNFQAPTDESLDAMKARQRAEVLALEKFGMEIREEYSKPLERTRAIQQLAELKRQLKERHANEEVARERSGIPEHRLPQIALAPPEPTPATKPESSIPQETEPTRGLIGQAAVRAAREAERPDTKVLRSTAHRGPMEDAILERHMKQGDSRVGPGARFGCIKGINQKAAAVGKRVCEVGTDGDCLYAALLVAACEIPSPDSIAALRARVAEYVESHSDLYAEMIGTMAQCTIHLYLEGVRNGAPGGELELSVLAKILTARITVLHPSEESRIYAPDGATSIDLWLAFYPSYTILGDPHYNALK</sequence>
<dbReference type="Proteomes" id="UP000315496">
    <property type="component" value="Chromosome 4"/>
</dbReference>
<dbReference type="Pfam" id="PF02338">
    <property type="entry name" value="OTU"/>
    <property type="match status" value="1"/>
</dbReference>
<feature type="region of interest" description="Disordered" evidence="1">
    <location>
        <begin position="70"/>
        <end position="115"/>
    </location>
</feature>
<dbReference type="InterPro" id="IPR003323">
    <property type="entry name" value="OTU_dom"/>
</dbReference>
<protein>
    <submittedName>
        <fullName evidence="3">Putative OTU-like cysteine protease</fullName>
    </submittedName>
</protein>
<dbReference type="GO" id="GO:0006508">
    <property type="term" value="P:proteolysis"/>
    <property type="evidence" value="ECO:0007669"/>
    <property type="project" value="UniProtKB-KW"/>
</dbReference>
<evidence type="ECO:0000259" key="2">
    <source>
        <dbReference type="PROSITE" id="PS50802"/>
    </source>
</evidence>
<dbReference type="PROSITE" id="PS50802">
    <property type="entry name" value="OTU"/>
    <property type="match status" value="1"/>
</dbReference>
<dbReference type="GO" id="GO:0008233">
    <property type="term" value="F:peptidase activity"/>
    <property type="evidence" value="ECO:0007669"/>
    <property type="project" value="UniProtKB-KW"/>
</dbReference>
<evidence type="ECO:0000256" key="1">
    <source>
        <dbReference type="SAM" id="MobiDB-lite"/>
    </source>
</evidence>
<name>A0A4Z1T2J6_GIAMU</name>
<keyword evidence="3" id="KW-0645">Protease</keyword>
<dbReference type="AlphaFoldDB" id="A0A4Z1T2J6"/>
<dbReference type="OrthoDB" id="415023at2759"/>